<protein>
    <submittedName>
        <fullName evidence="2">Uncharacterized protein</fullName>
    </submittedName>
</protein>
<gene>
    <name evidence="2" type="ORF">SCE1572_06810</name>
</gene>
<sequence>MVEQLGTVAEGAAQRATATPEALAETKDVQSCFATRWAE</sequence>
<dbReference type="STRING" id="1254432.SCE1572_06810"/>
<evidence type="ECO:0000256" key="1">
    <source>
        <dbReference type="SAM" id="MobiDB-lite"/>
    </source>
</evidence>
<proteinExistence type="predicted"/>
<feature type="region of interest" description="Disordered" evidence="1">
    <location>
        <begin position="1"/>
        <end position="25"/>
    </location>
</feature>
<dbReference type="Proteomes" id="UP000014803">
    <property type="component" value="Chromosome"/>
</dbReference>
<dbReference type="AlphaFoldDB" id="S4XUE9"/>
<dbReference type="HOGENOM" id="CLU_3317136_0_0_7"/>
<organism evidence="2 3">
    <name type="scientific">Sorangium cellulosum So0157-2</name>
    <dbReference type="NCBI Taxonomy" id="1254432"/>
    <lineage>
        <taxon>Bacteria</taxon>
        <taxon>Pseudomonadati</taxon>
        <taxon>Myxococcota</taxon>
        <taxon>Polyangia</taxon>
        <taxon>Polyangiales</taxon>
        <taxon>Polyangiaceae</taxon>
        <taxon>Sorangium</taxon>
    </lineage>
</organism>
<reference evidence="2 3" key="1">
    <citation type="journal article" date="2013" name="Sci. Rep.">
        <title>Extraordinary expansion of a Sorangium cellulosum genome from an alkaline milieu.</title>
        <authorList>
            <person name="Han K."/>
            <person name="Li Z.F."/>
            <person name="Peng R."/>
            <person name="Zhu L.P."/>
            <person name="Zhou T."/>
            <person name="Wang L.G."/>
            <person name="Li S.G."/>
            <person name="Zhang X.B."/>
            <person name="Hu W."/>
            <person name="Wu Z.H."/>
            <person name="Qin N."/>
            <person name="Li Y.Z."/>
        </authorList>
    </citation>
    <scope>NUCLEOTIDE SEQUENCE [LARGE SCALE GENOMIC DNA]</scope>
    <source>
        <strain evidence="2 3">So0157-2</strain>
    </source>
</reference>
<dbReference type="KEGG" id="scu:SCE1572_06810"/>
<evidence type="ECO:0000313" key="2">
    <source>
        <dbReference type="EMBL" id="AGP34233.1"/>
    </source>
</evidence>
<dbReference type="PATRIC" id="fig|1254432.3.peg.1512"/>
<evidence type="ECO:0000313" key="3">
    <source>
        <dbReference type="Proteomes" id="UP000014803"/>
    </source>
</evidence>
<accession>S4XUE9</accession>
<dbReference type="EMBL" id="CP003969">
    <property type="protein sequence ID" value="AGP34233.1"/>
    <property type="molecule type" value="Genomic_DNA"/>
</dbReference>
<name>S4XUE9_SORCE</name>